<sequence length="254" mass="27538">MTMETDDGTRAGEIADALSRIRIVLVGVQHPGNIGAAARAMLTMGLTDLRLVAPRQLPDAQSVAMASSAASVLEQARVHPDIADAVADCTRVYATTARRRDLSVPFTSPRRFAEDVAAQAVPGPIALLFGPERVGLTNQQLGYCHEAIEIPANPEFSSLNLAASVQVMSYELRQAALALRPAPAEAHRPAPQAGMELFYEHLNRVAIRIGFMAADNPRRLPLRLRRLYSRAAPDDDELSILRGILTCVERKLDA</sequence>
<dbReference type="NCBIfam" id="TIGR00050">
    <property type="entry name" value="rRNA_methyl_1"/>
    <property type="match status" value="1"/>
</dbReference>
<dbReference type="GO" id="GO:0008168">
    <property type="term" value="F:methyltransferase activity"/>
    <property type="evidence" value="ECO:0007669"/>
    <property type="project" value="UniProtKB-KW"/>
</dbReference>
<protein>
    <recommendedName>
        <fullName evidence="5">tRNA (cytidine/uridine-2'-O-)-methyltransferase TrmJ</fullName>
        <ecNumber evidence="5">2.1.1.200</ecNumber>
    </recommendedName>
    <alternativeName>
        <fullName evidence="5">tRNA (cytidine(32)/uridine(32)-2'-O)-methyltransferase</fullName>
    </alternativeName>
    <alternativeName>
        <fullName evidence="5">tRNA Cm32/Um32 methyltransferase</fullName>
    </alternativeName>
</protein>
<dbReference type="PANTHER" id="PTHR42786:SF2">
    <property type="entry name" value="TRNA (CYTIDINE_URIDINE-2'-O-)-METHYLTRANSFERASE TRMJ"/>
    <property type="match status" value="1"/>
</dbReference>
<dbReference type="InterPro" id="IPR029028">
    <property type="entry name" value="Alpha/beta_knot_MTases"/>
</dbReference>
<keyword evidence="2 5" id="KW-0489">Methyltransferase</keyword>
<dbReference type="Gene3D" id="1.10.8.590">
    <property type="match status" value="1"/>
</dbReference>
<keyword evidence="4 5" id="KW-0949">S-adenosyl-L-methionine</keyword>
<evidence type="ECO:0000313" key="7">
    <source>
        <dbReference type="EMBL" id="MDT0497008.1"/>
    </source>
</evidence>
<comment type="similarity">
    <text evidence="1">Belongs to the class IV-like SAM-binding methyltransferase superfamily. RNA methyltransferase TrmH family.</text>
</comment>
<keyword evidence="5" id="KW-0963">Cytoplasm</keyword>
<keyword evidence="3" id="KW-0808">Transferase</keyword>
<dbReference type="GO" id="GO:0032259">
    <property type="term" value="P:methylation"/>
    <property type="evidence" value="ECO:0007669"/>
    <property type="project" value="UniProtKB-KW"/>
</dbReference>
<name>A0ABU2WHK1_9GAMM</name>
<dbReference type="CDD" id="cd18093">
    <property type="entry name" value="SpoU-like_TrmJ"/>
    <property type="match status" value="1"/>
</dbReference>
<dbReference type="Pfam" id="PF00588">
    <property type="entry name" value="SpoU_methylase"/>
    <property type="match status" value="1"/>
</dbReference>
<dbReference type="InterPro" id="IPR001537">
    <property type="entry name" value="SpoU_MeTrfase"/>
</dbReference>
<evidence type="ECO:0000313" key="8">
    <source>
        <dbReference type="Proteomes" id="UP001254608"/>
    </source>
</evidence>
<comment type="catalytic activity">
    <reaction evidence="5">
        <text>cytidine(32) in tRNA + S-adenosyl-L-methionine = 2'-O-methylcytidine(32) in tRNA + S-adenosyl-L-homocysteine + H(+)</text>
        <dbReference type="Rhea" id="RHEA:42932"/>
        <dbReference type="Rhea" id="RHEA-COMP:10288"/>
        <dbReference type="Rhea" id="RHEA-COMP:10289"/>
        <dbReference type="ChEBI" id="CHEBI:15378"/>
        <dbReference type="ChEBI" id="CHEBI:57856"/>
        <dbReference type="ChEBI" id="CHEBI:59789"/>
        <dbReference type="ChEBI" id="CHEBI:74495"/>
        <dbReference type="ChEBI" id="CHEBI:82748"/>
        <dbReference type="EC" id="2.1.1.200"/>
    </reaction>
</comment>
<dbReference type="InterPro" id="IPR029026">
    <property type="entry name" value="tRNA_m1G_MTases_N"/>
</dbReference>
<dbReference type="RefSeq" id="WP_311364401.1">
    <property type="nucleotide sequence ID" value="NZ_JAVRIC010000006.1"/>
</dbReference>
<comment type="subcellular location">
    <subcellularLocation>
        <location evidence="5">Cytoplasm</location>
    </subcellularLocation>
</comment>
<evidence type="ECO:0000259" key="6">
    <source>
        <dbReference type="Pfam" id="PF00588"/>
    </source>
</evidence>
<dbReference type="Gene3D" id="3.40.1280.10">
    <property type="match status" value="1"/>
</dbReference>
<accession>A0ABU2WHK1</accession>
<feature type="domain" description="tRNA/rRNA methyltransferase SpoU type" evidence="6">
    <location>
        <begin position="21"/>
        <end position="170"/>
    </location>
</feature>
<dbReference type="EMBL" id="JAVRIC010000006">
    <property type="protein sequence ID" value="MDT0497008.1"/>
    <property type="molecule type" value="Genomic_DNA"/>
</dbReference>
<dbReference type="InterPro" id="IPR004384">
    <property type="entry name" value="RNA_MeTrfase_TrmJ/LasT"/>
</dbReference>
<comment type="subunit">
    <text evidence="5">Homodimer.</text>
</comment>
<proteinExistence type="inferred from homology"/>
<dbReference type="PANTHER" id="PTHR42786">
    <property type="entry name" value="TRNA/RRNA METHYLTRANSFERASE"/>
    <property type="match status" value="1"/>
</dbReference>
<gene>
    <name evidence="5" type="primary">trmJ</name>
    <name evidence="7" type="ORF">RM530_06465</name>
</gene>
<evidence type="ECO:0000256" key="4">
    <source>
        <dbReference type="ARBA" id="ARBA00022691"/>
    </source>
</evidence>
<dbReference type="SUPFAM" id="SSF75217">
    <property type="entry name" value="alpha/beta knot"/>
    <property type="match status" value="1"/>
</dbReference>
<keyword evidence="8" id="KW-1185">Reference proteome</keyword>
<evidence type="ECO:0000256" key="2">
    <source>
        <dbReference type="ARBA" id="ARBA00022603"/>
    </source>
</evidence>
<evidence type="ECO:0000256" key="5">
    <source>
        <dbReference type="RuleBase" id="RU362024"/>
    </source>
</evidence>
<keyword evidence="5" id="KW-0819">tRNA processing</keyword>
<organism evidence="7 8">
    <name type="scientific">Banduia mediterranea</name>
    <dbReference type="NCBI Taxonomy" id="3075609"/>
    <lineage>
        <taxon>Bacteria</taxon>
        <taxon>Pseudomonadati</taxon>
        <taxon>Pseudomonadota</taxon>
        <taxon>Gammaproteobacteria</taxon>
        <taxon>Nevskiales</taxon>
        <taxon>Algiphilaceae</taxon>
        <taxon>Banduia</taxon>
    </lineage>
</organism>
<evidence type="ECO:0000256" key="3">
    <source>
        <dbReference type="ARBA" id="ARBA00022679"/>
    </source>
</evidence>
<dbReference type="PIRSF" id="PIRSF004808">
    <property type="entry name" value="LasT"/>
    <property type="match status" value="1"/>
</dbReference>
<comment type="function">
    <text evidence="5">Catalyzes the formation of 2'O-methylated cytidine (Cm32) or 2'O-methylated uridine (Um32) at position 32 in tRNA.</text>
</comment>
<dbReference type="EC" id="2.1.1.200" evidence="5"/>
<comment type="caution">
    <text evidence="7">The sequence shown here is derived from an EMBL/GenBank/DDBJ whole genome shotgun (WGS) entry which is preliminary data.</text>
</comment>
<reference evidence="7 8" key="1">
    <citation type="submission" date="2023-09" db="EMBL/GenBank/DDBJ databases">
        <authorList>
            <person name="Rey-Velasco X."/>
        </authorList>
    </citation>
    <scope>NUCLEOTIDE SEQUENCE [LARGE SCALE GENOMIC DNA]</scope>
    <source>
        <strain evidence="7 8">W345</strain>
    </source>
</reference>
<evidence type="ECO:0000256" key="1">
    <source>
        <dbReference type="ARBA" id="ARBA00007228"/>
    </source>
</evidence>
<comment type="catalytic activity">
    <reaction evidence="5">
        <text>uridine(32) in tRNA + S-adenosyl-L-methionine = 2'-O-methyluridine(32) in tRNA + S-adenosyl-L-homocysteine + H(+)</text>
        <dbReference type="Rhea" id="RHEA:42936"/>
        <dbReference type="Rhea" id="RHEA-COMP:10107"/>
        <dbReference type="Rhea" id="RHEA-COMP:10290"/>
        <dbReference type="ChEBI" id="CHEBI:15378"/>
        <dbReference type="ChEBI" id="CHEBI:57856"/>
        <dbReference type="ChEBI" id="CHEBI:59789"/>
        <dbReference type="ChEBI" id="CHEBI:65315"/>
        <dbReference type="ChEBI" id="CHEBI:74478"/>
        <dbReference type="EC" id="2.1.1.200"/>
    </reaction>
</comment>
<dbReference type="Proteomes" id="UP001254608">
    <property type="component" value="Unassembled WGS sequence"/>
</dbReference>